<organism evidence="1 2">
    <name type="scientific">Tectimicrobiota bacterium</name>
    <dbReference type="NCBI Taxonomy" id="2528274"/>
    <lineage>
        <taxon>Bacteria</taxon>
        <taxon>Pseudomonadati</taxon>
        <taxon>Nitrospinota/Tectimicrobiota group</taxon>
        <taxon>Candidatus Tectimicrobiota</taxon>
    </lineage>
</organism>
<gene>
    <name evidence="1" type="ORF">FJZ47_00525</name>
</gene>
<reference evidence="1" key="1">
    <citation type="submission" date="2019-03" db="EMBL/GenBank/DDBJ databases">
        <title>Lake Tanganyika Metagenome-Assembled Genomes (MAGs).</title>
        <authorList>
            <person name="Tran P."/>
        </authorList>
    </citation>
    <scope>NUCLEOTIDE SEQUENCE</scope>
    <source>
        <strain evidence="1">K_DeepCast_65m_m2_066</strain>
    </source>
</reference>
<dbReference type="Proteomes" id="UP000712673">
    <property type="component" value="Unassembled WGS sequence"/>
</dbReference>
<name>A0A937VYK8_UNCTE</name>
<sequence length="93" mass="10394">MKFPLDDDNWEKIHTAFNDAELHLITGILGGEGVECRVRSRRVPQLPFSHGTLGAAEIYVPKTEAPLAQRILMIYRNRSTPSDTYGSSNHGDL</sequence>
<evidence type="ECO:0000313" key="1">
    <source>
        <dbReference type="EMBL" id="MBM3222279.1"/>
    </source>
</evidence>
<evidence type="ECO:0000313" key="2">
    <source>
        <dbReference type="Proteomes" id="UP000712673"/>
    </source>
</evidence>
<dbReference type="AlphaFoldDB" id="A0A937VYK8"/>
<dbReference type="EMBL" id="VGLS01000007">
    <property type="protein sequence ID" value="MBM3222279.1"/>
    <property type="molecule type" value="Genomic_DNA"/>
</dbReference>
<protein>
    <submittedName>
        <fullName evidence="1">DUF2007 domain-containing protein</fullName>
    </submittedName>
</protein>
<comment type="caution">
    <text evidence="1">The sequence shown here is derived from an EMBL/GenBank/DDBJ whole genome shotgun (WGS) entry which is preliminary data.</text>
</comment>
<proteinExistence type="predicted"/>
<accession>A0A937VYK8</accession>